<dbReference type="GO" id="GO:0016853">
    <property type="term" value="F:isomerase activity"/>
    <property type="evidence" value="ECO:0007669"/>
    <property type="project" value="UniProtKB-KW"/>
</dbReference>
<dbReference type="Pfam" id="PF12680">
    <property type="entry name" value="SnoaL_2"/>
    <property type="match status" value="2"/>
</dbReference>
<dbReference type="Proteomes" id="UP001224845">
    <property type="component" value="Unassembled WGS sequence"/>
</dbReference>
<dbReference type="InterPro" id="IPR037401">
    <property type="entry name" value="SnoaL-like"/>
</dbReference>
<dbReference type="InterPro" id="IPR032710">
    <property type="entry name" value="NTF2-like_dom_sf"/>
</dbReference>
<comment type="caution">
    <text evidence="2">The sequence shown here is derived from an EMBL/GenBank/DDBJ whole genome shotgun (WGS) entry which is preliminary data.</text>
</comment>
<evidence type="ECO:0000313" key="2">
    <source>
        <dbReference type="EMBL" id="MDP9971944.1"/>
    </source>
</evidence>
<feature type="domain" description="SnoaL-like" evidence="1">
    <location>
        <begin position="148"/>
        <end position="249"/>
    </location>
</feature>
<sequence>MTDASSFIFSDSASAGETADAVRRFMAAFRHKDAAAIRELVAPDCIMEAMQPAPDGLRVEGQEPNVAFWQAMIADPNGAFETEEVAICGDRAINRWRYRFGEGQENSVRGVTLIKVRHGRIAEALGYAKTPPVSNLGQAGQQSTSEVIRRFNEVFQRHDPTALPELIAADCVIENTTPAPNGSRHVGHDACLALWRGIATRPDTWFDIEDVTVAGERATIRWRLHWGKDESQSVRGVNLMLVRGGQIVEARGYVKGE</sequence>
<dbReference type="PANTHER" id="PTHR33698:SF3">
    <property type="entry name" value="OS09G0266000 PROTEIN"/>
    <property type="match status" value="1"/>
</dbReference>
<dbReference type="EMBL" id="JAUSRV010000007">
    <property type="protein sequence ID" value="MDP9971944.1"/>
    <property type="molecule type" value="Genomic_DNA"/>
</dbReference>
<proteinExistence type="predicted"/>
<gene>
    <name evidence="2" type="ORF">J2W39_003186</name>
</gene>
<dbReference type="SUPFAM" id="SSF54427">
    <property type="entry name" value="NTF2-like"/>
    <property type="match status" value="2"/>
</dbReference>
<name>A0AAW8EI47_VARPD</name>
<evidence type="ECO:0000313" key="3">
    <source>
        <dbReference type="Proteomes" id="UP001224845"/>
    </source>
</evidence>
<organism evidence="2 3">
    <name type="scientific">Variovorax paradoxus</name>
    <dbReference type="NCBI Taxonomy" id="34073"/>
    <lineage>
        <taxon>Bacteria</taxon>
        <taxon>Pseudomonadati</taxon>
        <taxon>Pseudomonadota</taxon>
        <taxon>Betaproteobacteria</taxon>
        <taxon>Burkholderiales</taxon>
        <taxon>Comamonadaceae</taxon>
        <taxon>Variovorax</taxon>
    </lineage>
</organism>
<protein>
    <submittedName>
        <fullName evidence="2">Ketosteroid isomerase-like protein</fullName>
    </submittedName>
</protein>
<evidence type="ECO:0000259" key="1">
    <source>
        <dbReference type="Pfam" id="PF12680"/>
    </source>
</evidence>
<dbReference type="AlphaFoldDB" id="A0AAW8EI47"/>
<dbReference type="Gene3D" id="3.10.450.50">
    <property type="match status" value="2"/>
</dbReference>
<accession>A0AAW8EI47</accession>
<feature type="domain" description="SnoaL-like" evidence="1">
    <location>
        <begin position="22"/>
        <end position="123"/>
    </location>
</feature>
<keyword evidence="2" id="KW-0413">Isomerase</keyword>
<dbReference type="RefSeq" id="WP_307594499.1">
    <property type="nucleotide sequence ID" value="NZ_JAUSRV010000007.1"/>
</dbReference>
<reference evidence="2" key="1">
    <citation type="submission" date="2023-07" db="EMBL/GenBank/DDBJ databases">
        <title>Sorghum-associated microbial communities from plants grown in Nebraska, USA.</title>
        <authorList>
            <person name="Schachtman D."/>
        </authorList>
    </citation>
    <scope>NUCLEOTIDE SEQUENCE</scope>
    <source>
        <strain evidence="2">DS3315</strain>
    </source>
</reference>
<dbReference type="PANTHER" id="PTHR33698">
    <property type="entry name" value="NUCLEAR TRANSPORT FACTOR 2 (NTF2)-LIKE PROTEIN"/>
    <property type="match status" value="1"/>
</dbReference>